<dbReference type="Gene3D" id="3.40.50.1820">
    <property type="entry name" value="alpha/beta hydrolase"/>
    <property type="match status" value="1"/>
</dbReference>
<gene>
    <name evidence="3" type="ORF">DPM19_02560</name>
</gene>
<evidence type="ECO:0000313" key="4">
    <source>
        <dbReference type="Proteomes" id="UP000251891"/>
    </source>
</evidence>
<dbReference type="PANTHER" id="PTHR48081:SF8">
    <property type="entry name" value="ALPHA_BETA HYDROLASE FOLD-3 DOMAIN-CONTAINING PROTEIN-RELATED"/>
    <property type="match status" value="1"/>
</dbReference>
<name>A0A365HD79_9ACTN</name>
<dbReference type="OrthoDB" id="3477535at2"/>
<dbReference type="Pfam" id="PF07859">
    <property type="entry name" value="Abhydrolase_3"/>
    <property type="match status" value="1"/>
</dbReference>
<feature type="domain" description="Alpha/beta hydrolase fold-3" evidence="2">
    <location>
        <begin position="37"/>
        <end position="210"/>
    </location>
</feature>
<dbReference type="RefSeq" id="WP_111863119.1">
    <property type="nucleotide sequence ID" value="NZ_QLYX01000001.1"/>
</dbReference>
<sequence length="243" mass="24824">MAGELSVEAGPAGPVVRPPDPGETVVLYLYSDRYLAAAPETALDRAGRLALHTGSTVVCPRLRPDFPAALEDVQNAYLRSRSAGPVVVAGEQGGAGLAAALLVQLRNSGAAPPRCAVLVSALLDLTLQAPSLQLNAAANPAFDAAELRRRVAGYAADTPLTDPLLNPLYANLHGLPAIQLLVASTDPLLDDSLAFAARAARSGVTVDLRVRSDAADLDAEAGPAMAGFIAARTPAAASPARLA</sequence>
<evidence type="ECO:0000259" key="2">
    <source>
        <dbReference type="Pfam" id="PF07859"/>
    </source>
</evidence>
<reference evidence="3 4" key="1">
    <citation type="submission" date="2018-06" db="EMBL/GenBank/DDBJ databases">
        <title>Actinomadura craniellae sp. nov. isolated from marine sponge Craniella sp.</title>
        <authorList>
            <person name="Li L."/>
            <person name="Xu Q.H."/>
            <person name="Lin H.W."/>
            <person name="Lu Y.H."/>
        </authorList>
    </citation>
    <scope>NUCLEOTIDE SEQUENCE [LARGE SCALE GENOMIC DNA]</scope>
    <source>
        <strain evidence="3 4">LHW63021</strain>
    </source>
</reference>
<keyword evidence="4" id="KW-1185">Reference proteome</keyword>
<dbReference type="InterPro" id="IPR013094">
    <property type="entry name" value="AB_hydrolase_3"/>
</dbReference>
<dbReference type="SUPFAM" id="SSF53474">
    <property type="entry name" value="alpha/beta-Hydrolases"/>
    <property type="match status" value="1"/>
</dbReference>
<protein>
    <submittedName>
        <fullName evidence="3">Alpha/beta hydrolase</fullName>
    </submittedName>
</protein>
<dbReference type="GO" id="GO:0016787">
    <property type="term" value="F:hydrolase activity"/>
    <property type="evidence" value="ECO:0007669"/>
    <property type="project" value="UniProtKB-KW"/>
</dbReference>
<proteinExistence type="predicted"/>
<dbReference type="InterPro" id="IPR029058">
    <property type="entry name" value="AB_hydrolase_fold"/>
</dbReference>
<organism evidence="3 4">
    <name type="scientific">Actinomadura craniellae</name>
    <dbReference type="NCBI Taxonomy" id="2231787"/>
    <lineage>
        <taxon>Bacteria</taxon>
        <taxon>Bacillati</taxon>
        <taxon>Actinomycetota</taxon>
        <taxon>Actinomycetes</taxon>
        <taxon>Streptosporangiales</taxon>
        <taxon>Thermomonosporaceae</taxon>
        <taxon>Actinomadura</taxon>
    </lineage>
</organism>
<dbReference type="PANTHER" id="PTHR48081">
    <property type="entry name" value="AB HYDROLASE SUPERFAMILY PROTEIN C4A8.06C"/>
    <property type="match status" value="1"/>
</dbReference>
<comment type="caution">
    <text evidence="3">The sequence shown here is derived from an EMBL/GenBank/DDBJ whole genome shotgun (WGS) entry which is preliminary data.</text>
</comment>
<evidence type="ECO:0000256" key="1">
    <source>
        <dbReference type="ARBA" id="ARBA00022801"/>
    </source>
</evidence>
<dbReference type="InterPro" id="IPR050300">
    <property type="entry name" value="GDXG_lipolytic_enzyme"/>
</dbReference>
<evidence type="ECO:0000313" key="3">
    <source>
        <dbReference type="EMBL" id="RAY17065.1"/>
    </source>
</evidence>
<accession>A0A365HD79</accession>
<keyword evidence="1 3" id="KW-0378">Hydrolase</keyword>
<dbReference type="Proteomes" id="UP000251891">
    <property type="component" value="Unassembled WGS sequence"/>
</dbReference>
<dbReference type="AlphaFoldDB" id="A0A365HD79"/>
<dbReference type="EMBL" id="QLYX01000001">
    <property type="protein sequence ID" value="RAY17065.1"/>
    <property type="molecule type" value="Genomic_DNA"/>
</dbReference>